<feature type="transmembrane region" description="Helical" evidence="1">
    <location>
        <begin position="29"/>
        <end position="47"/>
    </location>
</feature>
<reference evidence="2 3" key="1">
    <citation type="submission" date="2018-11" db="EMBL/GenBank/DDBJ databases">
        <title>Genomic Encyclopedia of Type Strains, Phase IV (KMG-IV): sequencing the most valuable type-strain genomes for metagenomic binning, comparative biology and taxonomic classification.</title>
        <authorList>
            <person name="Goeker M."/>
        </authorList>
    </citation>
    <scope>NUCLEOTIDE SEQUENCE [LARGE SCALE GENOMIC DNA]</scope>
    <source>
        <strain evidence="2 3">DSM 104731</strain>
    </source>
</reference>
<keyword evidence="1" id="KW-1133">Transmembrane helix</keyword>
<dbReference type="AlphaFoldDB" id="A0A3N4UNA5"/>
<dbReference type="Pfam" id="PF10658">
    <property type="entry name" value="DUF2484"/>
    <property type="match status" value="1"/>
</dbReference>
<dbReference type="InterPro" id="IPR018919">
    <property type="entry name" value="DUF2484"/>
</dbReference>
<dbReference type="OrthoDB" id="7862849at2"/>
<organism evidence="2 3">
    <name type="scientific">Pacificibacter maritimus</name>
    <dbReference type="NCBI Taxonomy" id="762213"/>
    <lineage>
        <taxon>Bacteria</taxon>
        <taxon>Pseudomonadati</taxon>
        <taxon>Pseudomonadota</taxon>
        <taxon>Alphaproteobacteria</taxon>
        <taxon>Rhodobacterales</taxon>
        <taxon>Roseobacteraceae</taxon>
        <taxon>Pacificibacter</taxon>
    </lineage>
</organism>
<accession>A0A3N4UNA5</accession>
<name>A0A3N4UNA5_9RHOB</name>
<evidence type="ECO:0000313" key="3">
    <source>
        <dbReference type="Proteomes" id="UP000269689"/>
    </source>
</evidence>
<evidence type="ECO:0000313" key="2">
    <source>
        <dbReference type="EMBL" id="RPE71923.1"/>
    </source>
</evidence>
<comment type="caution">
    <text evidence="2">The sequence shown here is derived from an EMBL/GenBank/DDBJ whole genome shotgun (WGS) entry which is preliminary data.</text>
</comment>
<dbReference type="RefSeq" id="WP_123792093.1">
    <property type="nucleotide sequence ID" value="NZ_RKQK01000001.1"/>
</dbReference>
<protein>
    <submittedName>
        <fullName evidence="2">Uncharacterized protein DUF2484</fullName>
    </submittedName>
</protein>
<keyword evidence="1" id="KW-0472">Membrane</keyword>
<keyword evidence="3" id="KW-1185">Reference proteome</keyword>
<proteinExistence type="predicted"/>
<gene>
    <name evidence="2" type="ORF">EDD53_1056</name>
</gene>
<dbReference type="Proteomes" id="UP000269689">
    <property type="component" value="Unassembled WGS sequence"/>
</dbReference>
<keyword evidence="1" id="KW-0812">Transmembrane</keyword>
<dbReference type="EMBL" id="RKQK01000001">
    <property type="protein sequence ID" value="RPE71923.1"/>
    <property type="molecule type" value="Genomic_DNA"/>
</dbReference>
<feature type="transmembrane region" description="Helical" evidence="1">
    <location>
        <begin position="52"/>
        <end position="73"/>
    </location>
</feature>
<sequence>MTLSLILACFWVVVANVIAMLPAHKSHWPAAYVLTAIGVPLLGYITYENGPWIGLIAFAAGASILRWPLLYLGRWAKNKLYKS</sequence>
<evidence type="ECO:0000256" key="1">
    <source>
        <dbReference type="SAM" id="Phobius"/>
    </source>
</evidence>